<name>A0A382X9P7_9ZZZZ</name>
<proteinExistence type="predicted"/>
<evidence type="ECO:0000313" key="1">
    <source>
        <dbReference type="EMBL" id="SVD67897.1"/>
    </source>
</evidence>
<dbReference type="EMBL" id="UINC01166119">
    <property type="protein sequence ID" value="SVD67897.1"/>
    <property type="molecule type" value="Genomic_DNA"/>
</dbReference>
<reference evidence="1" key="1">
    <citation type="submission" date="2018-05" db="EMBL/GenBank/DDBJ databases">
        <authorList>
            <person name="Lanie J.A."/>
            <person name="Ng W.-L."/>
            <person name="Kazmierczak K.M."/>
            <person name="Andrzejewski T.M."/>
            <person name="Davidsen T.M."/>
            <person name="Wayne K.J."/>
            <person name="Tettelin H."/>
            <person name="Glass J.I."/>
            <person name="Rusch D."/>
            <person name="Podicherti R."/>
            <person name="Tsui H.-C.T."/>
            <person name="Winkler M.E."/>
        </authorList>
    </citation>
    <scope>NUCLEOTIDE SEQUENCE</scope>
</reference>
<sequence>MIRRLIILLLIVGCDNLTIFDQGDCNGVEGGTAQLDHCGVCDSDLTNNCVLDCAGVWGGDAIIDECGKCDGEGYTNEKLFNLEFAIIEREVTNSSLIVQGNVKYLGTSMVGYPWYIEGDFYSDHSYTIIFGSDSELIESLLASGVTSNWILSFSSNNIIESEYPDFGFKNLAGYVLTCP</sequence>
<protein>
    <submittedName>
        <fullName evidence="1">Uncharacterized protein</fullName>
    </submittedName>
</protein>
<gene>
    <name evidence="1" type="ORF">METZ01_LOCUS420751</name>
</gene>
<accession>A0A382X9P7</accession>
<organism evidence="1">
    <name type="scientific">marine metagenome</name>
    <dbReference type="NCBI Taxonomy" id="408172"/>
    <lineage>
        <taxon>unclassified sequences</taxon>
        <taxon>metagenomes</taxon>
        <taxon>ecological metagenomes</taxon>
    </lineage>
</organism>
<dbReference type="AlphaFoldDB" id="A0A382X9P7"/>